<accession>A0ABQ5A4H7</accession>
<comment type="caution">
    <text evidence="2">The sequence shown here is derived from an EMBL/GenBank/DDBJ whole genome shotgun (WGS) entry which is preliminary data.</text>
</comment>
<dbReference type="PANTHER" id="PTHR33116:SF76">
    <property type="entry name" value="DUF4283 DOMAIN-CONTAINING PROTEIN"/>
    <property type="match status" value="1"/>
</dbReference>
<evidence type="ECO:0000259" key="1">
    <source>
        <dbReference type="Pfam" id="PF00078"/>
    </source>
</evidence>
<dbReference type="Pfam" id="PF00078">
    <property type="entry name" value="RVT_1"/>
    <property type="match status" value="1"/>
</dbReference>
<proteinExistence type="predicted"/>
<dbReference type="EMBL" id="BQNB010011857">
    <property type="protein sequence ID" value="GJS96055.1"/>
    <property type="molecule type" value="Genomic_DNA"/>
</dbReference>
<dbReference type="SUPFAM" id="SSF56672">
    <property type="entry name" value="DNA/RNA polymerases"/>
    <property type="match status" value="1"/>
</dbReference>
<dbReference type="CDD" id="cd01650">
    <property type="entry name" value="RT_nLTR_like"/>
    <property type="match status" value="1"/>
</dbReference>
<keyword evidence="3" id="KW-1185">Reference proteome</keyword>
<evidence type="ECO:0000313" key="2">
    <source>
        <dbReference type="EMBL" id="GJS96055.1"/>
    </source>
</evidence>
<reference evidence="2" key="2">
    <citation type="submission" date="2022-01" db="EMBL/GenBank/DDBJ databases">
        <authorList>
            <person name="Yamashiro T."/>
            <person name="Shiraishi A."/>
            <person name="Satake H."/>
            <person name="Nakayama K."/>
        </authorList>
    </citation>
    <scope>NUCLEOTIDE SEQUENCE</scope>
</reference>
<evidence type="ECO:0000313" key="3">
    <source>
        <dbReference type="Proteomes" id="UP001151760"/>
    </source>
</evidence>
<reference evidence="2" key="1">
    <citation type="journal article" date="2022" name="Int. J. Mol. Sci.">
        <title>Draft Genome of Tanacetum Coccineum: Genomic Comparison of Closely Related Tanacetum-Family Plants.</title>
        <authorList>
            <person name="Yamashiro T."/>
            <person name="Shiraishi A."/>
            <person name="Nakayama K."/>
            <person name="Satake H."/>
        </authorList>
    </citation>
    <scope>NUCLEOTIDE SEQUENCE</scope>
</reference>
<dbReference type="InterPro" id="IPR043502">
    <property type="entry name" value="DNA/RNA_pol_sf"/>
</dbReference>
<feature type="domain" description="Reverse transcriptase" evidence="1">
    <location>
        <begin position="306"/>
        <end position="507"/>
    </location>
</feature>
<organism evidence="2 3">
    <name type="scientific">Tanacetum coccineum</name>
    <dbReference type="NCBI Taxonomy" id="301880"/>
    <lineage>
        <taxon>Eukaryota</taxon>
        <taxon>Viridiplantae</taxon>
        <taxon>Streptophyta</taxon>
        <taxon>Embryophyta</taxon>
        <taxon>Tracheophyta</taxon>
        <taxon>Spermatophyta</taxon>
        <taxon>Magnoliopsida</taxon>
        <taxon>eudicotyledons</taxon>
        <taxon>Gunneridae</taxon>
        <taxon>Pentapetalae</taxon>
        <taxon>asterids</taxon>
        <taxon>campanulids</taxon>
        <taxon>Asterales</taxon>
        <taxon>Asteraceae</taxon>
        <taxon>Asteroideae</taxon>
        <taxon>Anthemideae</taxon>
        <taxon>Anthemidinae</taxon>
        <taxon>Tanacetum</taxon>
    </lineage>
</organism>
<keyword evidence="2" id="KW-0548">Nucleotidyltransferase</keyword>
<sequence length="783" mass="90940">MRMRTGMGIRLKNEDDDDAMKRSANKYSLFEMYDVNEQNELNELKNVEIVDSFLNRGVRPTKDNMKRWSIEMIAYYKQKSEELVDKGKTTNIEVEDNIEMEDVLEEIGGIAKCMKENVVKGREDGCRMFKTVKNLKGLKKHLKQLAWCNGDVFENVKKLIEVVKDVQMKIDKDPNNHDLRSEDANVLKLYSEAMKDEEKIIVQKAKVKWLSVGDRNNAYFHKTIKSRQQRNIIDAVCDENGKRFEGNDLNSAEAEYMVREVSNEEIKIAMFQINDNKAPGLDGYSVAFFKKAWNIVVPKIQTPLKVSDFRPIAYCNVIYKCISKLLTEILKGCLDKLVSKNQSAFIPNRHIQDNIMLAQELFKGYDRKAGLKRVAVKSYGYFKGGRGLRQDPISPYLFTLVMEILTLIVKRKVDQSREFQYHFGCKKLKITNVCFADDLLMFCHADKSSVKVLKESIDEFGKVVGLIPNYNKSTIIFGCLDDEEKKDMLEVMPFKVEKLPIRYLGTPLTSKRLRANKCKSLLDKVESRVSSWKNKCLTYAGRLMLVASVLETIHVKMMAPKEELKWLGIMSAKSLWVKWINTEKLRGRSVWEVEVDTNDSWGWKNILSFRKDVRQFMFSKIGDGNRISVWYDNWSNIEGWTDEFPILKAIQRPVLNNDVMDKVLWKKKNGKLCKFSVKQAYEDVLEGKKQQNFRDEMRSPNKLYKISEDTIRMRLMSLTIKNFEAVKKAQEVWNVKLNIMENLDLQLQAPCILESTGCDCTHQILIPYPVWPWEETSEECLGL</sequence>
<protein>
    <submittedName>
        <fullName evidence="2">RNA-directed DNA polymerase, eukaryota, reverse transcriptase zinc-binding domain protein</fullName>
    </submittedName>
</protein>
<dbReference type="GO" id="GO:0003964">
    <property type="term" value="F:RNA-directed DNA polymerase activity"/>
    <property type="evidence" value="ECO:0007669"/>
    <property type="project" value="UniProtKB-KW"/>
</dbReference>
<dbReference type="PANTHER" id="PTHR33116">
    <property type="entry name" value="REVERSE TRANSCRIPTASE ZINC-BINDING DOMAIN-CONTAINING PROTEIN-RELATED-RELATED"/>
    <property type="match status" value="1"/>
</dbReference>
<dbReference type="Proteomes" id="UP001151760">
    <property type="component" value="Unassembled WGS sequence"/>
</dbReference>
<keyword evidence="2" id="KW-0808">Transferase</keyword>
<dbReference type="InterPro" id="IPR000477">
    <property type="entry name" value="RT_dom"/>
</dbReference>
<keyword evidence="2" id="KW-0695">RNA-directed DNA polymerase</keyword>
<gene>
    <name evidence="2" type="ORF">Tco_0803023</name>
</gene>
<name>A0ABQ5A4H7_9ASTR</name>